<dbReference type="AlphaFoldDB" id="A0A2R6W9U2"/>
<dbReference type="Proteomes" id="UP000244005">
    <property type="component" value="Unassembled WGS sequence"/>
</dbReference>
<evidence type="ECO:0000313" key="3">
    <source>
        <dbReference type="Proteomes" id="UP000244005"/>
    </source>
</evidence>
<name>A0A2R6W9U2_MARPO</name>
<reference evidence="3" key="1">
    <citation type="journal article" date="2017" name="Cell">
        <title>Insights into land plant evolution garnered from the Marchantia polymorpha genome.</title>
        <authorList>
            <person name="Bowman J.L."/>
            <person name="Kohchi T."/>
            <person name="Yamato K.T."/>
            <person name="Jenkins J."/>
            <person name="Shu S."/>
            <person name="Ishizaki K."/>
            <person name="Yamaoka S."/>
            <person name="Nishihama R."/>
            <person name="Nakamura Y."/>
            <person name="Berger F."/>
            <person name="Adam C."/>
            <person name="Aki S.S."/>
            <person name="Althoff F."/>
            <person name="Araki T."/>
            <person name="Arteaga-Vazquez M.A."/>
            <person name="Balasubrmanian S."/>
            <person name="Barry K."/>
            <person name="Bauer D."/>
            <person name="Boehm C.R."/>
            <person name="Briginshaw L."/>
            <person name="Caballero-Perez J."/>
            <person name="Catarino B."/>
            <person name="Chen F."/>
            <person name="Chiyoda S."/>
            <person name="Chovatia M."/>
            <person name="Davies K.M."/>
            <person name="Delmans M."/>
            <person name="Demura T."/>
            <person name="Dierschke T."/>
            <person name="Dolan L."/>
            <person name="Dorantes-Acosta A.E."/>
            <person name="Eklund D.M."/>
            <person name="Florent S.N."/>
            <person name="Flores-Sandoval E."/>
            <person name="Fujiyama A."/>
            <person name="Fukuzawa H."/>
            <person name="Galik B."/>
            <person name="Grimanelli D."/>
            <person name="Grimwood J."/>
            <person name="Grossniklaus U."/>
            <person name="Hamada T."/>
            <person name="Haseloff J."/>
            <person name="Hetherington A.J."/>
            <person name="Higo A."/>
            <person name="Hirakawa Y."/>
            <person name="Hundley H.N."/>
            <person name="Ikeda Y."/>
            <person name="Inoue K."/>
            <person name="Inoue S.I."/>
            <person name="Ishida S."/>
            <person name="Jia Q."/>
            <person name="Kakita M."/>
            <person name="Kanazawa T."/>
            <person name="Kawai Y."/>
            <person name="Kawashima T."/>
            <person name="Kennedy M."/>
            <person name="Kinose K."/>
            <person name="Kinoshita T."/>
            <person name="Kohara Y."/>
            <person name="Koide E."/>
            <person name="Komatsu K."/>
            <person name="Kopischke S."/>
            <person name="Kubo M."/>
            <person name="Kyozuka J."/>
            <person name="Lagercrantz U."/>
            <person name="Lin S.S."/>
            <person name="Lindquist E."/>
            <person name="Lipzen A.M."/>
            <person name="Lu C.W."/>
            <person name="De Luna E."/>
            <person name="Martienssen R.A."/>
            <person name="Minamino N."/>
            <person name="Mizutani M."/>
            <person name="Mizutani M."/>
            <person name="Mochizuki N."/>
            <person name="Monte I."/>
            <person name="Mosher R."/>
            <person name="Nagasaki H."/>
            <person name="Nakagami H."/>
            <person name="Naramoto S."/>
            <person name="Nishitani K."/>
            <person name="Ohtani M."/>
            <person name="Okamoto T."/>
            <person name="Okumura M."/>
            <person name="Phillips J."/>
            <person name="Pollak B."/>
            <person name="Reinders A."/>
            <person name="Rovekamp M."/>
            <person name="Sano R."/>
            <person name="Sawa S."/>
            <person name="Schmid M.W."/>
            <person name="Shirakawa M."/>
            <person name="Solano R."/>
            <person name="Spunde A."/>
            <person name="Suetsugu N."/>
            <person name="Sugano S."/>
            <person name="Sugiyama A."/>
            <person name="Sun R."/>
            <person name="Suzuki Y."/>
            <person name="Takenaka M."/>
            <person name="Takezawa D."/>
            <person name="Tomogane H."/>
            <person name="Tsuzuki M."/>
            <person name="Ueda T."/>
            <person name="Umeda M."/>
            <person name="Ward J.M."/>
            <person name="Watanabe Y."/>
            <person name="Yazaki K."/>
            <person name="Yokoyama R."/>
            <person name="Yoshitake Y."/>
            <person name="Yotsui I."/>
            <person name="Zachgo S."/>
            <person name="Schmutz J."/>
        </authorList>
    </citation>
    <scope>NUCLEOTIDE SEQUENCE [LARGE SCALE GENOMIC DNA]</scope>
    <source>
        <strain evidence="3">Tak-1</strain>
    </source>
</reference>
<feature type="region of interest" description="Disordered" evidence="1">
    <location>
        <begin position="1"/>
        <end position="155"/>
    </location>
</feature>
<sequence length="188" mass="20527">MSRAPLATPSTAPAPAANIARRQSSSWRSSIQLLAPPPPPPPRPAPQLASAPPDRIPDAVTARSLSSISSAALGASERASPRPEDHSQGRQGRRPRPRRATQTRSVERPVVGPASPGNDDRRPTDAGKLARFPGNRKARSQGQQRRRPGRFEREPVLRRTWGNAMQCPGRGQPWTLVRFQSPPWAWTS</sequence>
<evidence type="ECO:0000256" key="1">
    <source>
        <dbReference type="SAM" id="MobiDB-lite"/>
    </source>
</evidence>
<accession>A0A2R6W9U2</accession>
<feature type="compositionally biased region" description="Basic residues" evidence="1">
    <location>
        <begin position="134"/>
        <end position="148"/>
    </location>
</feature>
<organism evidence="2 3">
    <name type="scientific">Marchantia polymorpha</name>
    <name type="common">Common liverwort</name>
    <name type="synonym">Marchantia aquatica</name>
    <dbReference type="NCBI Taxonomy" id="3197"/>
    <lineage>
        <taxon>Eukaryota</taxon>
        <taxon>Viridiplantae</taxon>
        <taxon>Streptophyta</taxon>
        <taxon>Embryophyta</taxon>
        <taxon>Marchantiophyta</taxon>
        <taxon>Marchantiopsida</taxon>
        <taxon>Marchantiidae</taxon>
        <taxon>Marchantiales</taxon>
        <taxon>Marchantiaceae</taxon>
        <taxon>Marchantia</taxon>
    </lineage>
</organism>
<dbReference type="EMBL" id="KZ772794">
    <property type="protein sequence ID" value="PTQ30612.1"/>
    <property type="molecule type" value="Genomic_DNA"/>
</dbReference>
<keyword evidence="3" id="KW-1185">Reference proteome</keyword>
<feature type="compositionally biased region" description="Low complexity" evidence="1">
    <location>
        <begin position="1"/>
        <end position="34"/>
    </location>
</feature>
<evidence type="ECO:0000313" key="2">
    <source>
        <dbReference type="EMBL" id="PTQ30612.1"/>
    </source>
</evidence>
<dbReference type="Gramene" id="Mp2g16230.1">
    <property type="protein sequence ID" value="Mp2g16230.1.cds1"/>
    <property type="gene ID" value="Mp2g16230"/>
</dbReference>
<proteinExistence type="predicted"/>
<feature type="compositionally biased region" description="Pro residues" evidence="1">
    <location>
        <begin position="35"/>
        <end position="45"/>
    </location>
</feature>
<protein>
    <submittedName>
        <fullName evidence="2">Uncharacterized protein</fullName>
    </submittedName>
</protein>
<feature type="compositionally biased region" description="Basic residues" evidence="1">
    <location>
        <begin position="91"/>
        <end position="101"/>
    </location>
</feature>
<feature type="compositionally biased region" description="Basic and acidic residues" evidence="1">
    <location>
        <begin position="79"/>
        <end position="88"/>
    </location>
</feature>
<gene>
    <name evidence="2" type="ORF">MARPO_0122s0041</name>
</gene>
<feature type="compositionally biased region" description="Low complexity" evidence="1">
    <location>
        <begin position="62"/>
        <end position="76"/>
    </location>
</feature>